<dbReference type="EMBL" id="AP025637">
    <property type="protein sequence ID" value="BDG73558.1"/>
    <property type="molecule type" value="Genomic_DNA"/>
</dbReference>
<feature type="transmembrane region" description="Helical" evidence="2">
    <location>
        <begin position="148"/>
        <end position="167"/>
    </location>
</feature>
<keyword evidence="2" id="KW-0472">Membrane</keyword>
<dbReference type="Proteomes" id="UP000831327">
    <property type="component" value="Chromosome"/>
</dbReference>
<feature type="transmembrane region" description="Helical" evidence="2">
    <location>
        <begin position="66"/>
        <end position="85"/>
    </location>
</feature>
<reference evidence="3 4" key="1">
    <citation type="journal article" date="2016" name="Microbes Environ.">
        <title>Phylogenetically diverse aerobic anoxygenic phototrophic bacteria isolated from epilithic biofilms in Tama river, Japan.</title>
        <authorList>
            <person name="Hirose S."/>
            <person name="Matsuura K."/>
            <person name="Haruta S."/>
        </authorList>
    </citation>
    <scope>NUCLEOTIDE SEQUENCE [LARGE SCALE GENOMIC DNA]</scope>
    <source>
        <strain evidence="3 4">S08</strain>
    </source>
</reference>
<feature type="transmembrane region" description="Helical" evidence="2">
    <location>
        <begin position="124"/>
        <end position="141"/>
    </location>
</feature>
<keyword evidence="4" id="KW-1185">Reference proteome</keyword>
<evidence type="ECO:0000256" key="2">
    <source>
        <dbReference type="SAM" id="Phobius"/>
    </source>
</evidence>
<feature type="transmembrane region" description="Helical" evidence="2">
    <location>
        <begin position="179"/>
        <end position="206"/>
    </location>
</feature>
<feature type="transmembrane region" description="Helical" evidence="2">
    <location>
        <begin position="92"/>
        <end position="112"/>
    </location>
</feature>
<feature type="transmembrane region" description="Helical" evidence="2">
    <location>
        <begin position="26"/>
        <end position="46"/>
    </location>
</feature>
<evidence type="ECO:0000313" key="3">
    <source>
        <dbReference type="EMBL" id="BDG73558.1"/>
    </source>
</evidence>
<sequence>MALKYDTSTQPAVPQWNSRTQPSQTFTGTSFSLMHLLLAAVHPGMAGQVPRSLGQGCWMGFDAVPAVVRGAAVALLGTLVLLAAGRVLRLPAVSALAGAVGLAAGCLAVTGVVGASPRQLAERLPMLALVALGGAVVVAVLRGRAARAVAGAIGVLAGAWWMSGAPLHPDTMLRAAPVAAALALAMGAGALRGGPAMAVAWAMLAAGLALAAARGPHLAYALAGLGAVLGAALGRQAGAAPVRVALGVMLAGIAAVPVLGRGAPADWAAAAAPALALLAGPWVAGRLPRRIGPWAGPVLAAAPALAATALLR</sequence>
<organism evidence="3 4">
    <name type="scientific">Roseomonas fluvialis</name>
    <dbReference type="NCBI Taxonomy" id="1750527"/>
    <lineage>
        <taxon>Bacteria</taxon>
        <taxon>Pseudomonadati</taxon>
        <taxon>Pseudomonadota</taxon>
        <taxon>Alphaproteobacteria</taxon>
        <taxon>Acetobacterales</taxon>
        <taxon>Roseomonadaceae</taxon>
        <taxon>Roseomonas</taxon>
    </lineage>
</organism>
<feature type="transmembrane region" description="Helical" evidence="2">
    <location>
        <begin position="240"/>
        <end position="260"/>
    </location>
</feature>
<keyword evidence="2" id="KW-1133">Transmembrane helix</keyword>
<keyword evidence="2" id="KW-0812">Transmembrane</keyword>
<proteinExistence type="predicted"/>
<feature type="region of interest" description="Disordered" evidence="1">
    <location>
        <begin position="1"/>
        <end position="22"/>
    </location>
</feature>
<gene>
    <name evidence="3" type="ORF">Rmf_34870</name>
</gene>
<accession>A0ABM7Y6G9</accession>
<feature type="transmembrane region" description="Helical" evidence="2">
    <location>
        <begin position="291"/>
        <end position="311"/>
    </location>
</feature>
<evidence type="ECO:0000313" key="4">
    <source>
        <dbReference type="Proteomes" id="UP000831327"/>
    </source>
</evidence>
<feature type="transmembrane region" description="Helical" evidence="2">
    <location>
        <begin position="267"/>
        <end position="285"/>
    </location>
</feature>
<protein>
    <submittedName>
        <fullName evidence="3">Uncharacterized protein</fullName>
    </submittedName>
</protein>
<evidence type="ECO:0000256" key="1">
    <source>
        <dbReference type="SAM" id="MobiDB-lite"/>
    </source>
</evidence>
<name>A0ABM7Y6G9_9PROT</name>